<dbReference type="PANTHER" id="PTHR12526:SF625">
    <property type="entry name" value="PHOSPHATIDYLINOSITOL GLYCAN-CLASS A"/>
    <property type="match status" value="1"/>
</dbReference>
<proteinExistence type="predicted"/>
<evidence type="ECO:0000313" key="4">
    <source>
        <dbReference type="Proteomes" id="UP000324585"/>
    </source>
</evidence>
<feature type="compositionally biased region" description="Basic residues" evidence="1">
    <location>
        <begin position="23"/>
        <end position="36"/>
    </location>
</feature>
<dbReference type="Proteomes" id="UP000324585">
    <property type="component" value="Unassembled WGS sequence"/>
</dbReference>
<evidence type="ECO:0000313" key="3">
    <source>
        <dbReference type="EMBL" id="KAA8498031.1"/>
    </source>
</evidence>
<keyword evidence="4" id="KW-1185">Reference proteome</keyword>
<dbReference type="PANTHER" id="PTHR12526">
    <property type="entry name" value="GLYCOSYLTRANSFERASE"/>
    <property type="match status" value="1"/>
</dbReference>
<dbReference type="CDD" id="cd03801">
    <property type="entry name" value="GT4_PimA-like"/>
    <property type="match status" value="1"/>
</dbReference>
<comment type="caution">
    <text evidence="3">The sequence shown here is derived from an EMBL/GenBank/DDBJ whole genome shotgun (WGS) entry which is preliminary data.</text>
</comment>
<dbReference type="Gene3D" id="3.40.50.2000">
    <property type="entry name" value="Glycogen Phosphorylase B"/>
    <property type="match status" value="2"/>
</dbReference>
<keyword evidence="3" id="KW-0808">Transferase</keyword>
<feature type="region of interest" description="Disordered" evidence="1">
    <location>
        <begin position="23"/>
        <end position="62"/>
    </location>
</feature>
<sequence length="549" mass="61491">MVASWLVWCTGYVMWRKELVRQRQRHRERGRRRARKAGRERGTMKASGETQTRSGDGAMVAGAGRDIGTGVEGTPSVAAVGAYDTAASVREESAAVPAGEVWKTRTVRVAMLAFESLWTDVVGPVADYVCGVSQLLVAKGHEVHVYVRSEEKKHSSGLAQEQRPPYELINGVHVHRVPCAPFDPSDLFDSCGEVCAQLVYFLGKTEEFMAAHFDVVHALDWMTAHAVINLKLNTTRTCIFHLFSCSRSRNAARSMRTQGELPERIMQLEAEAIQHADRVVCATSALCDELKQAYEFDWEKLRKASLGVDCEQLFDAHALAPKQRRRLRAELLNSSEHGHVVFLFAGSMTDSKGCEELFKSAVSLLLRQNQRTCRFVFYGRGPWRERLRMRAEQLGLLSRFLFFFEPPGQGMKPDAVVASDLKRTEPREPTLMQLYHLCDVVCVPSVCESTHASVLMAWAARKPVLTSDHAAFLQLVQPSVNGIIVEPNEFGISWGLNELLAMDPARRAELGEKGRVVVAFEYSWLRVSEHIMGVYEEVAGPFAYKVQTM</sequence>
<accession>A0A5J4Z2G2</accession>
<dbReference type="SUPFAM" id="SSF53756">
    <property type="entry name" value="UDP-Glycosyltransferase/glycogen phosphorylase"/>
    <property type="match status" value="1"/>
</dbReference>
<dbReference type="AlphaFoldDB" id="A0A5J4Z2G2"/>
<dbReference type="GO" id="GO:0016757">
    <property type="term" value="F:glycosyltransferase activity"/>
    <property type="evidence" value="ECO:0007669"/>
    <property type="project" value="TreeGrafter"/>
</dbReference>
<dbReference type="Pfam" id="PF13439">
    <property type="entry name" value="Glyco_transf_4"/>
    <property type="match status" value="1"/>
</dbReference>
<gene>
    <name evidence="3" type="ORF">FVE85_5616</name>
</gene>
<protein>
    <submittedName>
        <fullName evidence="3">Putative glycosyltransferase</fullName>
    </submittedName>
</protein>
<dbReference type="InterPro" id="IPR028098">
    <property type="entry name" value="Glyco_trans_4-like_N"/>
</dbReference>
<evidence type="ECO:0000259" key="2">
    <source>
        <dbReference type="Pfam" id="PF13439"/>
    </source>
</evidence>
<feature type="domain" description="Glycosyltransferase subfamily 4-like N-terminal" evidence="2">
    <location>
        <begin position="128"/>
        <end position="311"/>
    </location>
</feature>
<evidence type="ECO:0000256" key="1">
    <source>
        <dbReference type="SAM" id="MobiDB-lite"/>
    </source>
</evidence>
<reference evidence="4" key="1">
    <citation type="journal article" date="2019" name="Nat. Commun.">
        <title>Expansion of phycobilisome linker gene families in mesophilic red algae.</title>
        <authorList>
            <person name="Lee J."/>
            <person name="Kim D."/>
            <person name="Bhattacharya D."/>
            <person name="Yoon H.S."/>
        </authorList>
    </citation>
    <scope>NUCLEOTIDE SEQUENCE [LARGE SCALE GENOMIC DNA]</scope>
    <source>
        <strain evidence="4">CCMP 1328</strain>
    </source>
</reference>
<name>A0A5J4Z2G2_PORPP</name>
<organism evidence="3 4">
    <name type="scientific">Porphyridium purpureum</name>
    <name type="common">Red alga</name>
    <name type="synonym">Porphyridium cruentum</name>
    <dbReference type="NCBI Taxonomy" id="35688"/>
    <lineage>
        <taxon>Eukaryota</taxon>
        <taxon>Rhodophyta</taxon>
        <taxon>Bangiophyceae</taxon>
        <taxon>Porphyridiales</taxon>
        <taxon>Porphyridiaceae</taxon>
        <taxon>Porphyridium</taxon>
    </lineage>
</organism>
<dbReference type="EMBL" id="VRMN01000001">
    <property type="protein sequence ID" value="KAA8498031.1"/>
    <property type="molecule type" value="Genomic_DNA"/>
</dbReference>
<dbReference type="Pfam" id="PF13692">
    <property type="entry name" value="Glyco_trans_1_4"/>
    <property type="match status" value="1"/>
</dbReference>